<comment type="caution">
    <text evidence="2">The sequence shown here is derived from an EMBL/GenBank/DDBJ whole genome shotgun (WGS) entry which is preliminary data.</text>
</comment>
<reference evidence="2" key="2">
    <citation type="submission" date="2020-02" db="EMBL/GenBank/DDBJ databases">
        <authorList>
            <person name="Littmann E."/>
            <person name="Sorbara M."/>
        </authorList>
    </citation>
    <scope>NUCLEOTIDE SEQUENCE</scope>
    <source>
        <strain evidence="2">MSK.17.11</strain>
        <strain evidence="1">MSK.17.38</strain>
    </source>
</reference>
<dbReference type="OrthoDB" id="2064505at2"/>
<evidence type="ECO:0000313" key="1">
    <source>
        <dbReference type="EMBL" id="NSK15217.1"/>
    </source>
</evidence>
<dbReference type="EMBL" id="JAAITX010000007">
    <property type="protein sequence ID" value="NVH58990.1"/>
    <property type="molecule type" value="Genomic_DNA"/>
</dbReference>
<accession>A0A850HLM4</accession>
<dbReference type="InterPro" id="IPR036388">
    <property type="entry name" value="WH-like_DNA-bd_sf"/>
</dbReference>
<sequence>MSDRLEFRGKLQRILELAESQEKKITLEEVETYFEDEQLSREQIDLVCDYLLSQKVAVSGYEKMGGILSGPKQVEAQEEPCPILTEEEQRYVESYLEELGEMKAGSEEEARLLYYFPKVVELAVKINRSQVFIGDVIQEGNVSLMLALKEYDSRNDRELEEQEIMDQVRAGMLALVEEQTEVKRQDKKMVEQVSELDETIQSMSEEMGRKVAVDEVAEKLGISEAQIADILKLAGEEIDSAEDE</sequence>
<proteinExistence type="predicted"/>
<dbReference type="InterPro" id="IPR013324">
    <property type="entry name" value="RNA_pol_sigma_r3/r4-like"/>
</dbReference>
<keyword evidence="3" id="KW-1185">Reference proteome</keyword>
<dbReference type="AlphaFoldDB" id="A0A850HLM4"/>
<dbReference type="Proteomes" id="UP000528555">
    <property type="component" value="Unassembled WGS sequence"/>
</dbReference>
<dbReference type="Proteomes" id="UP000701680">
    <property type="component" value="Unassembled WGS sequence"/>
</dbReference>
<dbReference type="EMBL" id="JAAIUO010000007">
    <property type="protein sequence ID" value="NSK15217.1"/>
    <property type="molecule type" value="Genomic_DNA"/>
</dbReference>
<dbReference type="RefSeq" id="WP_101695066.1">
    <property type="nucleotide sequence ID" value="NZ_JAAITX010000007.1"/>
</dbReference>
<dbReference type="Gene3D" id="1.10.10.10">
    <property type="entry name" value="Winged helix-like DNA-binding domain superfamily/Winged helix DNA-binding domain"/>
    <property type="match status" value="1"/>
</dbReference>
<protein>
    <recommendedName>
        <fullName evidence="5">RNA polymerase sigma-70 region 3 domain-containing protein</fullName>
    </recommendedName>
</protein>
<dbReference type="GO" id="GO:0003700">
    <property type="term" value="F:DNA-binding transcription factor activity"/>
    <property type="evidence" value="ECO:0007669"/>
    <property type="project" value="InterPro"/>
</dbReference>
<gene>
    <name evidence="2" type="ORF">G5A66_10155</name>
    <name evidence="1" type="ORF">G5A75_10180</name>
</gene>
<evidence type="ECO:0000313" key="2">
    <source>
        <dbReference type="EMBL" id="NVH58990.1"/>
    </source>
</evidence>
<evidence type="ECO:0000313" key="4">
    <source>
        <dbReference type="Proteomes" id="UP000701680"/>
    </source>
</evidence>
<dbReference type="Gene3D" id="1.20.120.1810">
    <property type="match status" value="1"/>
</dbReference>
<dbReference type="InterPro" id="IPR013325">
    <property type="entry name" value="RNA_pol_sigma_r2"/>
</dbReference>
<dbReference type="SUPFAM" id="SSF88659">
    <property type="entry name" value="Sigma3 and sigma4 domains of RNA polymerase sigma factors"/>
    <property type="match status" value="1"/>
</dbReference>
<reference evidence="3 4" key="1">
    <citation type="journal article" date="2020" name="Cell Host Microbe">
        <title>Functional and Genomic Variation between Human-Derived Isolates of Lachnospiraceae Reveals Inter- and Intra-Species Diversity.</title>
        <authorList>
            <person name="Sorbara M.T."/>
            <person name="Littmann E.R."/>
            <person name="Fontana E."/>
            <person name="Moody T.U."/>
            <person name="Kohout C.E."/>
            <person name="Gjonbalaj M."/>
            <person name="Eaton V."/>
            <person name="Seok R."/>
            <person name="Leiner I.M."/>
            <person name="Pamer E.G."/>
        </authorList>
    </citation>
    <scope>NUCLEOTIDE SEQUENCE [LARGE SCALE GENOMIC DNA]</scope>
    <source>
        <strain evidence="2 3">MSK.17.11</strain>
        <strain evidence="1 4">MSK.17.38</strain>
    </source>
</reference>
<evidence type="ECO:0008006" key="5">
    <source>
        <dbReference type="Google" id="ProtNLM"/>
    </source>
</evidence>
<evidence type="ECO:0000313" key="3">
    <source>
        <dbReference type="Proteomes" id="UP000528555"/>
    </source>
</evidence>
<dbReference type="GO" id="GO:0006352">
    <property type="term" value="P:DNA-templated transcription initiation"/>
    <property type="evidence" value="ECO:0007669"/>
    <property type="project" value="InterPro"/>
</dbReference>
<name>A0A850HLM4_9FIRM</name>
<dbReference type="SUPFAM" id="SSF88946">
    <property type="entry name" value="Sigma2 domain of RNA polymerase sigma factors"/>
    <property type="match status" value="1"/>
</dbReference>
<organism evidence="2 3">
    <name type="scientific">Dorea phocaeensis</name>
    <dbReference type="NCBI Taxonomy" id="2040291"/>
    <lineage>
        <taxon>Bacteria</taxon>
        <taxon>Bacillati</taxon>
        <taxon>Bacillota</taxon>
        <taxon>Clostridia</taxon>
        <taxon>Lachnospirales</taxon>
        <taxon>Lachnospiraceae</taxon>
        <taxon>Dorea</taxon>
    </lineage>
</organism>